<protein>
    <submittedName>
        <fullName evidence="5">tRNA dihydrouridine synthase A</fullName>
    </submittedName>
</protein>
<dbReference type="Pfam" id="PF01207">
    <property type="entry name" value="Dus"/>
    <property type="match status" value="1"/>
</dbReference>
<evidence type="ECO:0000313" key="6">
    <source>
        <dbReference type="Proteomes" id="UP000255382"/>
    </source>
</evidence>
<dbReference type="InterPro" id="IPR013785">
    <property type="entry name" value="Aldolase_TIM"/>
</dbReference>
<dbReference type="SUPFAM" id="SSF51395">
    <property type="entry name" value="FMN-linked oxidoreductases"/>
    <property type="match status" value="1"/>
</dbReference>
<accession>A0A378AWB9</accession>
<evidence type="ECO:0000313" key="5">
    <source>
        <dbReference type="EMBL" id="STV23347.1"/>
    </source>
</evidence>
<dbReference type="PANTHER" id="PTHR42907:SF1">
    <property type="entry name" value="FMN-LINKED OXIDOREDUCTASES SUPERFAMILY PROTEIN"/>
    <property type="match status" value="1"/>
</dbReference>
<reference evidence="5 6" key="1">
    <citation type="submission" date="2018-06" db="EMBL/GenBank/DDBJ databases">
        <authorList>
            <consortium name="Pathogen Informatics"/>
            <person name="Doyle S."/>
        </authorList>
    </citation>
    <scope>NUCLEOTIDE SEQUENCE [LARGE SCALE GENOMIC DNA]</scope>
    <source>
        <strain evidence="5 6">NCTC5050</strain>
    </source>
</reference>
<sequence length="103" mass="11108">MAINGGIKSLDEARVQLEHMDGVMVGREAYQNPGILASVDREIFGVAGADADPVAVVRAMYPYIERELSKGTYLGHITRHMLGAVSGDPRRSPVASLPERKCA</sequence>
<dbReference type="GO" id="GO:0000049">
    <property type="term" value="F:tRNA binding"/>
    <property type="evidence" value="ECO:0007669"/>
    <property type="project" value="UniProtKB-KW"/>
</dbReference>
<keyword evidence="6" id="KW-1185">Reference proteome</keyword>
<dbReference type="Gene3D" id="1.20.120.1460">
    <property type="match status" value="1"/>
</dbReference>
<evidence type="ECO:0000256" key="1">
    <source>
        <dbReference type="ARBA" id="ARBA00022555"/>
    </source>
</evidence>
<proteinExistence type="predicted"/>
<keyword evidence="3" id="KW-0694">RNA-binding</keyword>
<dbReference type="AlphaFoldDB" id="A0A378AWB9"/>
<evidence type="ECO:0000256" key="2">
    <source>
        <dbReference type="ARBA" id="ARBA00022857"/>
    </source>
</evidence>
<keyword evidence="1" id="KW-0820">tRNA-binding</keyword>
<dbReference type="PANTHER" id="PTHR42907">
    <property type="entry name" value="FMN-LINKED OXIDOREDUCTASES SUPERFAMILY PROTEIN"/>
    <property type="match status" value="1"/>
</dbReference>
<name>A0A378AWB9_KLEPO</name>
<dbReference type="Gene3D" id="3.20.20.70">
    <property type="entry name" value="Aldolase class I"/>
    <property type="match status" value="1"/>
</dbReference>
<dbReference type="GO" id="GO:0017150">
    <property type="term" value="F:tRNA dihydrouridine synthase activity"/>
    <property type="evidence" value="ECO:0007669"/>
    <property type="project" value="InterPro"/>
</dbReference>
<organism evidence="5 6">
    <name type="scientific">Klebsiella pneumoniae subsp. ozaenae</name>
    <dbReference type="NCBI Taxonomy" id="574"/>
    <lineage>
        <taxon>Bacteria</taxon>
        <taxon>Pseudomonadati</taxon>
        <taxon>Pseudomonadota</taxon>
        <taxon>Gammaproteobacteria</taxon>
        <taxon>Enterobacterales</taxon>
        <taxon>Enterobacteriaceae</taxon>
        <taxon>Klebsiella/Raoultella group</taxon>
        <taxon>Klebsiella</taxon>
        <taxon>Klebsiella pneumoniae complex</taxon>
    </lineage>
</organism>
<evidence type="ECO:0000259" key="4">
    <source>
        <dbReference type="Pfam" id="PF01207"/>
    </source>
</evidence>
<dbReference type="InterPro" id="IPR035587">
    <property type="entry name" value="DUS-like_FMN-bd"/>
</dbReference>
<dbReference type="Proteomes" id="UP000255382">
    <property type="component" value="Unassembled WGS sequence"/>
</dbReference>
<keyword evidence="2" id="KW-0521">NADP</keyword>
<feature type="domain" description="DUS-like FMN-binding" evidence="4">
    <location>
        <begin position="1"/>
        <end position="88"/>
    </location>
</feature>
<evidence type="ECO:0000256" key="3">
    <source>
        <dbReference type="ARBA" id="ARBA00022884"/>
    </source>
</evidence>
<gene>
    <name evidence="5" type="ORF">NCTC5050_03529</name>
</gene>
<dbReference type="EMBL" id="UGLZ01000005">
    <property type="protein sequence ID" value="STV23347.1"/>
    <property type="molecule type" value="Genomic_DNA"/>
</dbReference>
<dbReference type="InterPro" id="IPR004653">
    <property type="entry name" value="DusA"/>
</dbReference>